<reference evidence="1 2" key="1">
    <citation type="submission" date="2012-11" db="EMBL/GenBank/DDBJ databases">
        <authorList>
            <person name="Linke B."/>
        </authorList>
    </citation>
    <scope>NUCLEOTIDE SEQUENCE [LARGE SCALE GENOMIC DNA]</scope>
    <source>
        <strain evidence="2">CFBP 1232</strain>
    </source>
</reference>
<reference evidence="1 2" key="2">
    <citation type="submission" date="2013-04" db="EMBL/GenBank/DDBJ databases">
        <title>Comparative genomics of 12 strains of Erwinia amylovora identifies a pan-genome with a large conserved core and provides insights into host specificity.</title>
        <authorList>
            <person name="Mann R.A."/>
            <person name="Smits T.H.M."/>
            <person name="Buehlmann A."/>
            <person name="Blom J."/>
            <person name="Goesmann A."/>
            <person name="Frey J.E."/>
            <person name="Plummer K.M."/>
            <person name="Beer S.V."/>
            <person name="Luck J."/>
            <person name="Duffy B."/>
            <person name="Rodoni B."/>
        </authorList>
    </citation>
    <scope>NUCLEOTIDE SEQUENCE [LARGE SCALE GENOMIC DNA]</scope>
    <source>
        <strain evidence="2">CFBP 1232</strain>
    </source>
</reference>
<evidence type="ECO:0000313" key="1">
    <source>
        <dbReference type="EMBL" id="CCO92434.1"/>
    </source>
</evidence>
<sequence>MAGLKTAGESPDNFYYCDTAPDNDEKIATHTLQNLTYK</sequence>
<name>A0A830ZXY8_ERWAM</name>
<dbReference type="EMBL" id="CAPB01000006">
    <property type="protein sequence ID" value="CCO92434.1"/>
    <property type="molecule type" value="Genomic_DNA"/>
</dbReference>
<accession>A0A830ZXY8</accession>
<dbReference type="Proteomes" id="UP000013111">
    <property type="component" value="Unassembled WGS sequence"/>
</dbReference>
<comment type="caution">
    <text evidence="1">The sequence shown here is derived from an EMBL/GenBank/DDBJ whole genome shotgun (WGS) entry which is preliminary data.</text>
</comment>
<gene>
    <name evidence="1" type="ORF">BN437_0469</name>
</gene>
<organism evidence="1 2">
    <name type="scientific">Erwinia amylovora NBRC 12687 = CFBP 1232</name>
    <dbReference type="NCBI Taxonomy" id="1219359"/>
    <lineage>
        <taxon>Bacteria</taxon>
        <taxon>Pseudomonadati</taxon>
        <taxon>Pseudomonadota</taxon>
        <taxon>Gammaproteobacteria</taxon>
        <taxon>Enterobacterales</taxon>
        <taxon>Erwiniaceae</taxon>
        <taxon>Erwinia</taxon>
    </lineage>
</organism>
<dbReference type="AlphaFoldDB" id="A0A830ZXY8"/>
<protein>
    <submittedName>
        <fullName evidence="1">Uncharacterized protein</fullName>
    </submittedName>
</protein>
<evidence type="ECO:0000313" key="2">
    <source>
        <dbReference type="Proteomes" id="UP000013111"/>
    </source>
</evidence>
<proteinExistence type="predicted"/>